<accession>A0A382MJD7</accession>
<name>A0A382MJD7_9ZZZZ</name>
<protein>
    <submittedName>
        <fullName evidence="1">Uncharacterized protein</fullName>
    </submittedName>
</protein>
<feature type="non-terminal residue" evidence="1">
    <location>
        <position position="104"/>
    </location>
</feature>
<dbReference type="AlphaFoldDB" id="A0A382MJD7"/>
<reference evidence="1" key="1">
    <citation type="submission" date="2018-05" db="EMBL/GenBank/DDBJ databases">
        <authorList>
            <person name="Lanie J.A."/>
            <person name="Ng W.-L."/>
            <person name="Kazmierczak K.M."/>
            <person name="Andrzejewski T.M."/>
            <person name="Davidsen T.M."/>
            <person name="Wayne K.J."/>
            <person name="Tettelin H."/>
            <person name="Glass J.I."/>
            <person name="Rusch D."/>
            <person name="Podicherti R."/>
            <person name="Tsui H.-C.T."/>
            <person name="Winkler M.E."/>
        </authorList>
    </citation>
    <scope>NUCLEOTIDE SEQUENCE</scope>
</reference>
<dbReference type="EMBL" id="UINC01093254">
    <property type="protein sequence ID" value="SVC47532.1"/>
    <property type="molecule type" value="Genomic_DNA"/>
</dbReference>
<evidence type="ECO:0000313" key="1">
    <source>
        <dbReference type="EMBL" id="SVC47532.1"/>
    </source>
</evidence>
<organism evidence="1">
    <name type="scientific">marine metagenome</name>
    <dbReference type="NCBI Taxonomy" id="408172"/>
    <lineage>
        <taxon>unclassified sequences</taxon>
        <taxon>metagenomes</taxon>
        <taxon>ecological metagenomes</taxon>
    </lineage>
</organism>
<proteinExistence type="predicted"/>
<sequence length="104" mass="11686">MRRTFLVLLTFCLWLPLVGADRDKSAPLEPSAFFIDEVWGKVGELSCLKCHNFSGEAKDSGFILQETILLEGAKLQSTHADNFKAFAKMARKRKAGQQSRLLLK</sequence>
<gene>
    <name evidence="1" type="ORF">METZ01_LOCUS300386</name>
</gene>